<name>A0A1G1VPW6_9BACT</name>
<dbReference type="NCBIfam" id="TIGR00416">
    <property type="entry name" value="sms"/>
    <property type="match status" value="1"/>
</dbReference>
<reference evidence="15 16" key="1">
    <citation type="journal article" date="2016" name="Nat. Commun.">
        <title>Thousands of microbial genomes shed light on interconnected biogeochemical processes in an aquifer system.</title>
        <authorList>
            <person name="Anantharaman K."/>
            <person name="Brown C.T."/>
            <person name="Hug L.A."/>
            <person name="Sharon I."/>
            <person name="Castelle C.J."/>
            <person name="Probst A.J."/>
            <person name="Thomas B.C."/>
            <person name="Singh A."/>
            <person name="Wilkins M.J."/>
            <person name="Karaoz U."/>
            <person name="Brodie E.L."/>
            <person name="Williams K.H."/>
            <person name="Hubbard S.S."/>
            <person name="Banfield J.F."/>
        </authorList>
    </citation>
    <scope>NUCLEOTIDE SEQUENCE [LARGE SCALE GENOMIC DNA]</scope>
</reference>
<keyword evidence="1 11" id="KW-0479">Metal-binding</keyword>
<dbReference type="InterPro" id="IPR004504">
    <property type="entry name" value="DNA_repair_RadA"/>
</dbReference>
<keyword evidence="2 11" id="KW-0547">Nucleotide-binding</keyword>
<dbReference type="STRING" id="1797589.A2784_02755"/>
<evidence type="ECO:0000256" key="12">
    <source>
        <dbReference type="NCBIfam" id="TIGR00416"/>
    </source>
</evidence>
<dbReference type="FunFam" id="3.40.50.300:FF:000050">
    <property type="entry name" value="DNA repair protein RadA"/>
    <property type="match status" value="1"/>
</dbReference>
<evidence type="ECO:0000259" key="14">
    <source>
        <dbReference type="PROSITE" id="PS50162"/>
    </source>
</evidence>
<feature type="domain" description="RecA family profile 1" evidence="14">
    <location>
        <begin position="68"/>
        <end position="227"/>
    </location>
</feature>
<accession>A0A1G1VPW6</accession>
<comment type="function">
    <text evidence="13">DNA-dependent ATPase involved in processing of recombination intermediates, plays a role in repairing DNA breaks. Stimulates the branch migration of RecA-mediated strand transfer reactions, allowing the 3' invading strand to extend heteroduplex DNA faster. Binds ssDNA in the presence of ADP but not other nucleotides, has ATPase activity that is stimulated by ssDNA and various branched DNA structures, but inhibited by SSB. Does not have RecA's homology-searching function.</text>
</comment>
<dbReference type="Pfam" id="PF18073">
    <property type="entry name" value="Zn_ribbon_LapB"/>
    <property type="match status" value="1"/>
</dbReference>
<evidence type="ECO:0000256" key="2">
    <source>
        <dbReference type="ARBA" id="ARBA00022741"/>
    </source>
</evidence>
<dbReference type="SUPFAM" id="SSF54211">
    <property type="entry name" value="Ribosomal protein S5 domain 2-like"/>
    <property type="match status" value="1"/>
</dbReference>
<keyword evidence="5" id="KW-0378">Hydrolase</keyword>
<evidence type="ECO:0000256" key="6">
    <source>
        <dbReference type="ARBA" id="ARBA00022833"/>
    </source>
</evidence>
<dbReference type="GO" id="GO:0003684">
    <property type="term" value="F:damaged DNA binding"/>
    <property type="evidence" value="ECO:0007669"/>
    <property type="project" value="InterPro"/>
</dbReference>
<keyword evidence="7 11" id="KW-0067">ATP-binding</keyword>
<keyword evidence="4 13" id="KW-0863">Zinc-finger</keyword>
<comment type="caution">
    <text evidence="15">The sequence shown here is derived from an EMBL/GenBank/DDBJ whole genome shotgun (WGS) entry which is preliminary data.</text>
</comment>
<dbReference type="AlphaFoldDB" id="A0A1G1VPW6"/>
<evidence type="ECO:0000256" key="8">
    <source>
        <dbReference type="ARBA" id="ARBA00023016"/>
    </source>
</evidence>
<evidence type="ECO:0000256" key="13">
    <source>
        <dbReference type="RuleBase" id="RU003555"/>
    </source>
</evidence>
<feature type="short sequence motif" description="RadA KNRFG motif" evidence="11">
    <location>
        <begin position="264"/>
        <end position="268"/>
    </location>
</feature>
<dbReference type="Proteomes" id="UP000177324">
    <property type="component" value="Unassembled WGS sequence"/>
</dbReference>
<feature type="binding site" evidence="11">
    <location>
        <begin position="97"/>
        <end position="104"/>
    </location>
    <ligand>
        <name>ATP</name>
        <dbReference type="ChEBI" id="CHEBI:30616"/>
    </ligand>
</feature>
<dbReference type="InterPro" id="IPR020568">
    <property type="entry name" value="Ribosomal_Su5_D2-typ_SF"/>
</dbReference>
<dbReference type="HAMAP" id="MF_01498">
    <property type="entry name" value="RadA_bact"/>
    <property type="match status" value="1"/>
</dbReference>
<dbReference type="SMART" id="SM00382">
    <property type="entry name" value="AAA"/>
    <property type="match status" value="1"/>
</dbReference>
<dbReference type="SUPFAM" id="SSF52540">
    <property type="entry name" value="P-loop containing nucleoside triphosphate hydrolases"/>
    <property type="match status" value="1"/>
</dbReference>
<protein>
    <recommendedName>
        <fullName evidence="11 12">DNA repair protein RadA</fullName>
    </recommendedName>
</protein>
<evidence type="ECO:0000256" key="7">
    <source>
        <dbReference type="ARBA" id="ARBA00022840"/>
    </source>
</evidence>
<dbReference type="GO" id="GO:0016787">
    <property type="term" value="F:hydrolase activity"/>
    <property type="evidence" value="ECO:0007669"/>
    <property type="project" value="UniProtKB-KW"/>
</dbReference>
<dbReference type="GO" id="GO:0005829">
    <property type="term" value="C:cytosol"/>
    <property type="evidence" value="ECO:0007669"/>
    <property type="project" value="TreeGrafter"/>
</dbReference>
<keyword evidence="3 11" id="KW-0227">DNA damage</keyword>
<keyword evidence="8 11" id="KW-0346">Stress response</keyword>
<dbReference type="CDD" id="cd01121">
    <property type="entry name" value="RadA_SMS_N"/>
    <property type="match status" value="1"/>
</dbReference>
<evidence type="ECO:0000256" key="11">
    <source>
        <dbReference type="HAMAP-Rule" id="MF_01498"/>
    </source>
</evidence>
<keyword evidence="10 11" id="KW-0234">DNA repair</keyword>
<proteinExistence type="inferred from homology"/>
<dbReference type="InterPro" id="IPR003593">
    <property type="entry name" value="AAA+_ATPase"/>
</dbReference>
<evidence type="ECO:0000313" key="15">
    <source>
        <dbReference type="EMBL" id="OGY17448.1"/>
    </source>
</evidence>
<dbReference type="Gene3D" id="3.30.230.10">
    <property type="match status" value="1"/>
</dbReference>
<evidence type="ECO:0000256" key="1">
    <source>
        <dbReference type="ARBA" id="ARBA00022723"/>
    </source>
</evidence>
<dbReference type="PANTHER" id="PTHR32472:SF10">
    <property type="entry name" value="DNA REPAIR PROTEIN RADA-LIKE PROTEIN"/>
    <property type="match status" value="1"/>
</dbReference>
<evidence type="ECO:0000313" key="16">
    <source>
        <dbReference type="Proteomes" id="UP000177324"/>
    </source>
</evidence>
<organism evidence="15 16">
    <name type="scientific">Candidatus Chisholmbacteria bacterium RIFCSPHIGHO2_01_FULL_48_12</name>
    <dbReference type="NCBI Taxonomy" id="1797589"/>
    <lineage>
        <taxon>Bacteria</taxon>
        <taxon>Candidatus Chisholmiibacteriota</taxon>
    </lineage>
</organism>
<dbReference type="GO" id="GO:0005524">
    <property type="term" value="F:ATP binding"/>
    <property type="evidence" value="ECO:0007669"/>
    <property type="project" value="UniProtKB-UniRule"/>
</dbReference>
<comment type="domain">
    <text evidence="11">The middle region has homology to RecA with ATPase motifs including the RadA KNRFG motif, while the C-terminus is homologous to Lon protease.</text>
</comment>
<dbReference type="GO" id="GO:0000725">
    <property type="term" value="P:recombinational repair"/>
    <property type="evidence" value="ECO:0007669"/>
    <property type="project" value="UniProtKB-UniRule"/>
</dbReference>
<comment type="function">
    <text evidence="11">Plays a role in repairing double-strand DNA breaks, probably involving stabilizing or processing branched DNA or blocked replication forks.</text>
</comment>
<comment type="similarity">
    <text evidence="11 13">Belongs to the RecA family. RadA subfamily.</text>
</comment>
<dbReference type="Pfam" id="PF13481">
    <property type="entry name" value="AAA_25"/>
    <property type="match status" value="1"/>
</dbReference>
<evidence type="ECO:0000256" key="4">
    <source>
        <dbReference type="ARBA" id="ARBA00022771"/>
    </source>
</evidence>
<dbReference type="InterPro" id="IPR041166">
    <property type="entry name" value="Rubredoxin_2"/>
</dbReference>
<dbReference type="InterPro" id="IPR014721">
    <property type="entry name" value="Ribsml_uS5_D2-typ_fold_subgr"/>
</dbReference>
<evidence type="ECO:0000256" key="9">
    <source>
        <dbReference type="ARBA" id="ARBA00023125"/>
    </source>
</evidence>
<dbReference type="InterPro" id="IPR027417">
    <property type="entry name" value="P-loop_NTPase"/>
</dbReference>
<dbReference type="PROSITE" id="PS50162">
    <property type="entry name" value="RECA_2"/>
    <property type="match status" value="1"/>
</dbReference>
<dbReference type="EMBL" id="MHCH01000025">
    <property type="protein sequence ID" value="OGY17448.1"/>
    <property type="molecule type" value="Genomic_DNA"/>
</dbReference>
<keyword evidence="6 13" id="KW-0862">Zinc</keyword>
<dbReference type="Gene3D" id="3.40.50.300">
    <property type="entry name" value="P-loop containing nucleotide triphosphate hydrolases"/>
    <property type="match status" value="1"/>
</dbReference>
<sequence length="452" mass="48346">MTKREAVFVCQNCGEDWPKWAGRCPSCGEWNALVETVVSTESVKAKKRKSINQNKPIKLSEVKAGEGYKDRIPTGMGELDRVLGGGIVAGSAVLVAGEPGIGKSTLLTQLALRCAQGKPSVLYVCGEESPEQVKLRVERLATATSYKQQVTRENLLLLAETDVDEISNQLSVFSNQLGLIIVDSVQALVTQDLAGMAGSVGQVRESAGRLIKVSKGLGIPLFLVGHVTKEGAIAGPKVLEHMVDVVLSVEGEREHDFRIVRALKNRFGATDEVGVFAMSEAGMREVANPSDVFLEERQAGCPGSVVVVTLSGLRSMLVEIQALVVPTQLAIPRRVSTGIDQRKVQLIVAVLQKRCGLALGGSDVFVNVAGGLTLNDPGADLGVALAIASSFWDKPLPVKSVAIGEVGLLGEIRQVRRVKQRVGEAQKLGYSLVLGPDQFQVLWQALGVFHKM</sequence>
<dbReference type="PANTHER" id="PTHR32472">
    <property type="entry name" value="DNA REPAIR PROTEIN RADA"/>
    <property type="match status" value="1"/>
</dbReference>
<gene>
    <name evidence="11" type="primary">radA</name>
    <name evidence="15" type="ORF">A2784_02755</name>
</gene>
<evidence type="ECO:0000256" key="5">
    <source>
        <dbReference type="ARBA" id="ARBA00022801"/>
    </source>
</evidence>
<evidence type="ECO:0000256" key="10">
    <source>
        <dbReference type="ARBA" id="ARBA00023204"/>
    </source>
</evidence>
<feature type="region of interest" description="Lon-protease-like" evidence="11">
    <location>
        <begin position="363"/>
        <end position="452"/>
    </location>
</feature>
<dbReference type="PRINTS" id="PR01874">
    <property type="entry name" value="DNAREPAIRADA"/>
</dbReference>
<dbReference type="InterPro" id="IPR020588">
    <property type="entry name" value="RecA_ATP-bd"/>
</dbReference>
<keyword evidence="9 11" id="KW-0238">DNA-binding</keyword>
<dbReference type="GO" id="GO:0140664">
    <property type="term" value="F:ATP-dependent DNA damage sensor activity"/>
    <property type="evidence" value="ECO:0007669"/>
    <property type="project" value="InterPro"/>
</dbReference>
<dbReference type="GO" id="GO:0008270">
    <property type="term" value="F:zinc ion binding"/>
    <property type="evidence" value="ECO:0007669"/>
    <property type="project" value="UniProtKB-KW"/>
</dbReference>
<evidence type="ECO:0000256" key="3">
    <source>
        <dbReference type="ARBA" id="ARBA00022763"/>
    </source>
</evidence>